<dbReference type="Gene3D" id="3.40.140.10">
    <property type="entry name" value="Cytidine Deaminase, domain 2"/>
    <property type="match status" value="1"/>
</dbReference>
<evidence type="ECO:0000313" key="5">
    <source>
        <dbReference type="Proteomes" id="UP000591626"/>
    </source>
</evidence>
<dbReference type="AlphaFoldDB" id="A0AAP7CBR7"/>
<proteinExistence type="predicted"/>
<feature type="region of interest" description="Disordered" evidence="3">
    <location>
        <begin position="1"/>
        <end position="24"/>
    </location>
</feature>
<accession>A0AAP7CBR7</accession>
<keyword evidence="2" id="KW-0501">Molybdenum cofactor biosynthesis</keyword>
<gene>
    <name evidence="4" type="ORF">HC138_02725</name>
</gene>
<dbReference type="EMBL" id="JAAUVV010000003">
    <property type="protein sequence ID" value="NJJ03289.1"/>
    <property type="molecule type" value="Genomic_DNA"/>
</dbReference>
<sequence>MSRTKRSFAVTKISASGTRDTRAGQVEVEEPLEVRAGGREVAQLFRTPGHDIELAHGVLLTQGLITTPKDVITARYCEGAIGGENTYNLLDIELSYPAAPQFIDPIPSQSCGISAEQRVRELAVRLNVRSEFAPIDQDAIFALPERLNQARRRDLPTALAGETARQDIDAVNAVQKIAGRLLLDDTLPAHNLTLAVDTRVTFEMMRAAAAAGFSIVATTRDVTSMAVELARETNTALVGAITDERFSVYSGA</sequence>
<dbReference type="Pfam" id="PF02634">
    <property type="entry name" value="FdhD-NarQ"/>
    <property type="match status" value="1"/>
</dbReference>
<dbReference type="GO" id="GO:0016783">
    <property type="term" value="F:sulfurtransferase activity"/>
    <property type="evidence" value="ECO:0007669"/>
    <property type="project" value="InterPro"/>
</dbReference>
<keyword evidence="1" id="KW-0963">Cytoplasm</keyword>
<organism evidence="4 5">
    <name type="scientific">Corynebacterium coyleae</name>
    <dbReference type="NCBI Taxonomy" id="53374"/>
    <lineage>
        <taxon>Bacteria</taxon>
        <taxon>Bacillati</taxon>
        <taxon>Actinomycetota</taxon>
        <taxon>Actinomycetes</taxon>
        <taxon>Mycobacteriales</taxon>
        <taxon>Corynebacteriaceae</taxon>
        <taxon>Corynebacterium</taxon>
    </lineage>
</organism>
<dbReference type="Gene3D" id="3.10.20.10">
    <property type="match status" value="1"/>
</dbReference>
<dbReference type="InterPro" id="IPR003786">
    <property type="entry name" value="FdhD"/>
</dbReference>
<dbReference type="Proteomes" id="UP000591626">
    <property type="component" value="Unassembled WGS sequence"/>
</dbReference>
<dbReference type="RefSeq" id="WP_070450599.1">
    <property type="nucleotide sequence ID" value="NZ_JAAUVV010000003.1"/>
</dbReference>
<evidence type="ECO:0000256" key="2">
    <source>
        <dbReference type="ARBA" id="ARBA00023150"/>
    </source>
</evidence>
<comment type="caution">
    <text evidence="4">The sequence shown here is derived from an EMBL/GenBank/DDBJ whole genome shotgun (WGS) entry which is preliminary data.</text>
</comment>
<evidence type="ECO:0000313" key="4">
    <source>
        <dbReference type="EMBL" id="NJJ03289.1"/>
    </source>
</evidence>
<evidence type="ECO:0000256" key="1">
    <source>
        <dbReference type="ARBA" id="ARBA00022490"/>
    </source>
</evidence>
<evidence type="ECO:0000256" key="3">
    <source>
        <dbReference type="SAM" id="MobiDB-lite"/>
    </source>
</evidence>
<dbReference type="InterPro" id="IPR016193">
    <property type="entry name" value="Cytidine_deaminase-like"/>
</dbReference>
<reference evidence="4 5" key="1">
    <citation type="submission" date="2020-03" db="EMBL/GenBank/DDBJ databases">
        <title>Draft genome sequences of bacterial isolates from the female urobiome.</title>
        <authorList>
            <person name="Miller-Ensminger T."/>
            <person name="Wolfe A.J."/>
            <person name="Putonti C."/>
        </authorList>
    </citation>
    <scope>NUCLEOTIDE SEQUENCE [LARGE SCALE GENOMIC DNA]</scope>
    <source>
        <strain evidence="4 5">UMB8490</strain>
    </source>
</reference>
<dbReference type="PANTHER" id="PTHR30592:SF1">
    <property type="entry name" value="SULFUR CARRIER PROTEIN FDHD"/>
    <property type="match status" value="1"/>
</dbReference>
<name>A0AAP7CBR7_9CORY</name>
<dbReference type="GO" id="GO:0006777">
    <property type="term" value="P:Mo-molybdopterin cofactor biosynthetic process"/>
    <property type="evidence" value="ECO:0007669"/>
    <property type="project" value="UniProtKB-KW"/>
</dbReference>
<dbReference type="SUPFAM" id="SSF53927">
    <property type="entry name" value="Cytidine deaminase-like"/>
    <property type="match status" value="1"/>
</dbReference>
<dbReference type="PANTHER" id="PTHR30592">
    <property type="entry name" value="FORMATE DEHYDROGENASE"/>
    <property type="match status" value="1"/>
</dbReference>
<protein>
    <submittedName>
        <fullName evidence="4">Sulfurtransferase FdhD</fullName>
    </submittedName>
</protein>